<feature type="transmembrane region" description="Helical" evidence="1">
    <location>
        <begin position="6"/>
        <end position="27"/>
    </location>
</feature>
<keyword evidence="4" id="KW-1185">Reference proteome</keyword>
<keyword evidence="1" id="KW-1133">Transmembrane helix</keyword>
<feature type="transmembrane region" description="Helical" evidence="1">
    <location>
        <begin position="96"/>
        <end position="114"/>
    </location>
</feature>
<dbReference type="CDD" id="cd07341">
    <property type="entry name" value="M56_BlaR1_MecR1_like"/>
    <property type="match status" value="1"/>
</dbReference>
<dbReference type="InterPro" id="IPR008756">
    <property type="entry name" value="Peptidase_M56"/>
</dbReference>
<keyword evidence="1" id="KW-0812">Transmembrane</keyword>
<reference evidence="3 4" key="1">
    <citation type="submission" date="2019-02" db="EMBL/GenBank/DDBJ databases">
        <title>Dyella amyloliquefaciens sp. nov., isolated from forest soil.</title>
        <authorList>
            <person name="Gao Z.-H."/>
            <person name="Qiu L.-H."/>
        </authorList>
    </citation>
    <scope>NUCLEOTIDE SEQUENCE [LARGE SCALE GENOMIC DNA]</scope>
    <source>
        <strain evidence="3 4">KACC 12747</strain>
    </source>
</reference>
<name>A0A4R0YUV4_9GAMM</name>
<keyword evidence="1" id="KW-0472">Membrane</keyword>
<protein>
    <submittedName>
        <fullName evidence="3">Peptidase M56</fullName>
    </submittedName>
</protein>
<dbReference type="PANTHER" id="PTHR34978">
    <property type="entry name" value="POSSIBLE SENSOR-TRANSDUCER PROTEIN BLAR"/>
    <property type="match status" value="1"/>
</dbReference>
<comment type="caution">
    <text evidence="3">The sequence shown here is derived from an EMBL/GenBank/DDBJ whole genome shotgun (WGS) entry which is preliminary data.</text>
</comment>
<evidence type="ECO:0000256" key="1">
    <source>
        <dbReference type="SAM" id="Phobius"/>
    </source>
</evidence>
<evidence type="ECO:0000313" key="3">
    <source>
        <dbReference type="EMBL" id="TCI12251.1"/>
    </source>
</evidence>
<dbReference type="InterPro" id="IPR052173">
    <property type="entry name" value="Beta-lactam_resp_regulator"/>
</dbReference>
<feature type="domain" description="Peptidase M56" evidence="2">
    <location>
        <begin position="10"/>
        <end position="268"/>
    </location>
</feature>
<dbReference type="Proteomes" id="UP000291822">
    <property type="component" value="Unassembled WGS sequence"/>
</dbReference>
<feature type="transmembrane region" description="Helical" evidence="1">
    <location>
        <begin position="187"/>
        <end position="208"/>
    </location>
</feature>
<accession>A0A4R0YUV4</accession>
<sequence>MNSPEGFSLLLRLLLGFTLAAALVLGVRIPFRRRFGASAGFWLWGMVPVAMVIAAWPHAPLPSVWLARVGIAETAGHVQTTATAVSAGSVSRTVTWLWLLGNVLMLVVGALAQWRFLSALQRGKACGRTEAGVEIRRLETPRMGPALVGWLRPVIVLPADFESRFLAAEQRLILAHESMHARRNDGLWSLLAHVVLSICWMHPLAWMARRRFRLDLELACDAAVMRTHTAERGVYASALLKDSPMAGFLPAGSTWSPVHPLKERIAMLKQPRLHPARRAAGQLVLALGGVVLGGAVYAATGAATTKHEYQLDFSVTRAWDMPGKRHSERADLSLCMPAGEAGTIKVRDWTADATVTPQSDGRMAVKIAVNDVSGSASTESTGALGEKLHSVTKAGKVDYSFDMTPREGCPARDQAAKKA</sequence>
<dbReference type="EMBL" id="SJTG01000001">
    <property type="protein sequence ID" value="TCI12251.1"/>
    <property type="molecule type" value="Genomic_DNA"/>
</dbReference>
<gene>
    <name evidence="3" type="ORF">EZM97_02505</name>
</gene>
<dbReference type="RefSeq" id="WP_131150967.1">
    <property type="nucleotide sequence ID" value="NZ_SJTG01000001.1"/>
</dbReference>
<dbReference type="PANTHER" id="PTHR34978:SF3">
    <property type="entry name" value="SLR0241 PROTEIN"/>
    <property type="match status" value="1"/>
</dbReference>
<organism evidence="3 4">
    <name type="scientific">Dyella soli</name>
    <dbReference type="NCBI Taxonomy" id="522319"/>
    <lineage>
        <taxon>Bacteria</taxon>
        <taxon>Pseudomonadati</taxon>
        <taxon>Pseudomonadota</taxon>
        <taxon>Gammaproteobacteria</taxon>
        <taxon>Lysobacterales</taxon>
        <taxon>Rhodanobacteraceae</taxon>
        <taxon>Dyella</taxon>
    </lineage>
</organism>
<evidence type="ECO:0000313" key="4">
    <source>
        <dbReference type="Proteomes" id="UP000291822"/>
    </source>
</evidence>
<proteinExistence type="predicted"/>
<feature type="transmembrane region" description="Helical" evidence="1">
    <location>
        <begin position="39"/>
        <end position="59"/>
    </location>
</feature>
<evidence type="ECO:0000259" key="2">
    <source>
        <dbReference type="Pfam" id="PF05569"/>
    </source>
</evidence>
<dbReference type="AlphaFoldDB" id="A0A4R0YUV4"/>
<dbReference type="Pfam" id="PF05569">
    <property type="entry name" value="Peptidase_M56"/>
    <property type="match status" value="1"/>
</dbReference>